<reference evidence="2 3" key="1">
    <citation type="journal article" date="2012" name="Genome Biol.">
        <title>Sequencing three crocodilian genomes to illuminate the evolution of archosaurs and amniotes.</title>
        <authorList>
            <person name="St John J.A."/>
            <person name="Braun E.L."/>
            <person name="Isberg S.R."/>
            <person name="Miles L.G."/>
            <person name="Chong A.Y."/>
            <person name="Gongora J."/>
            <person name="Dalzell P."/>
            <person name="Moran C."/>
            <person name="Bed'hom B."/>
            <person name="Abzhanov A."/>
            <person name="Burgess S.C."/>
            <person name="Cooksey A.M."/>
            <person name="Castoe T.A."/>
            <person name="Crawford N.G."/>
            <person name="Densmore L.D."/>
            <person name="Drew J.C."/>
            <person name="Edwards S.V."/>
            <person name="Faircloth B.C."/>
            <person name="Fujita M.K."/>
            <person name="Greenwold M.J."/>
            <person name="Hoffmann F.G."/>
            <person name="Howard J.M."/>
            <person name="Iguchi T."/>
            <person name="Janes D.E."/>
            <person name="Khan S.Y."/>
            <person name="Kohno S."/>
            <person name="de Koning A.J."/>
            <person name="Lance S.L."/>
            <person name="McCarthy F.M."/>
            <person name="McCormack J.E."/>
            <person name="Merchant M.E."/>
            <person name="Peterson D.G."/>
            <person name="Pollock D.D."/>
            <person name="Pourmand N."/>
            <person name="Raney B.J."/>
            <person name="Roessler K.A."/>
            <person name="Sanford J.R."/>
            <person name="Sawyer R.H."/>
            <person name="Schmidt C.J."/>
            <person name="Triplett E.W."/>
            <person name="Tuberville T.D."/>
            <person name="Venegas-Anaya M."/>
            <person name="Howard J.T."/>
            <person name="Jarvis E.D."/>
            <person name="Guillette L.J.Jr."/>
            <person name="Glenn T.C."/>
            <person name="Green R.E."/>
            <person name="Ray D.A."/>
        </authorList>
    </citation>
    <scope>NUCLEOTIDE SEQUENCE [LARGE SCALE GENOMIC DNA]</scope>
    <source>
        <strain evidence="2">KSC_2009_1</strain>
    </source>
</reference>
<proteinExistence type="predicted"/>
<comment type="caution">
    <text evidence="2">The sequence shown here is derived from an EMBL/GenBank/DDBJ whole genome shotgun (WGS) entry which is preliminary data.</text>
</comment>
<accession>A0A151NL57</accession>
<dbReference type="AlphaFoldDB" id="A0A151NL57"/>
<name>A0A151NL57_ALLMI</name>
<evidence type="ECO:0000313" key="2">
    <source>
        <dbReference type="EMBL" id="KYO37534.1"/>
    </source>
</evidence>
<gene>
    <name evidence="2" type="ORF">Y1Q_0015267</name>
</gene>
<keyword evidence="3" id="KW-1185">Reference proteome</keyword>
<dbReference type="EMBL" id="AKHW03002692">
    <property type="protein sequence ID" value="KYO37534.1"/>
    <property type="molecule type" value="Genomic_DNA"/>
</dbReference>
<protein>
    <submittedName>
        <fullName evidence="2">Uncharacterized protein</fullName>
    </submittedName>
</protein>
<evidence type="ECO:0000313" key="3">
    <source>
        <dbReference type="Proteomes" id="UP000050525"/>
    </source>
</evidence>
<dbReference type="Proteomes" id="UP000050525">
    <property type="component" value="Unassembled WGS sequence"/>
</dbReference>
<feature type="region of interest" description="Disordered" evidence="1">
    <location>
        <begin position="76"/>
        <end position="106"/>
    </location>
</feature>
<organism evidence="2 3">
    <name type="scientific">Alligator mississippiensis</name>
    <name type="common">American alligator</name>
    <dbReference type="NCBI Taxonomy" id="8496"/>
    <lineage>
        <taxon>Eukaryota</taxon>
        <taxon>Metazoa</taxon>
        <taxon>Chordata</taxon>
        <taxon>Craniata</taxon>
        <taxon>Vertebrata</taxon>
        <taxon>Euteleostomi</taxon>
        <taxon>Archelosauria</taxon>
        <taxon>Archosauria</taxon>
        <taxon>Crocodylia</taxon>
        <taxon>Alligatoridae</taxon>
        <taxon>Alligatorinae</taxon>
        <taxon>Alligator</taxon>
    </lineage>
</organism>
<evidence type="ECO:0000256" key="1">
    <source>
        <dbReference type="SAM" id="MobiDB-lite"/>
    </source>
</evidence>
<feature type="compositionally biased region" description="Basic and acidic residues" evidence="1">
    <location>
        <begin position="81"/>
        <end position="91"/>
    </location>
</feature>
<sequence length="118" mass="13773">MNAATVQHTGGQECGPVVWRASRSSCETYFTSRVQQLPKRKWDGNKEGQWLQCKLNIFLNILCLEETEQEWQNNHIHRHKDLTEGKGDSNLRSRRREHPCRTANGPILGQNSRDFLLW</sequence>